<proteinExistence type="predicted"/>
<dbReference type="STRING" id="373668.SAMN05421786_102140"/>
<evidence type="ECO:0000313" key="2">
    <source>
        <dbReference type="EMBL" id="SIS79382.1"/>
    </source>
</evidence>
<reference evidence="3" key="1">
    <citation type="submission" date="2017-01" db="EMBL/GenBank/DDBJ databases">
        <authorList>
            <person name="Varghese N."/>
            <person name="Submissions S."/>
        </authorList>
    </citation>
    <scope>NUCLEOTIDE SEQUENCE [LARGE SCALE GENOMIC DNA]</scope>
    <source>
        <strain evidence="3">DSM 18017</strain>
    </source>
</reference>
<dbReference type="AlphaFoldDB" id="A0A1N7LZZ0"/>
<feature type="domain" description="PPM-type phosphatase" evidence="1">
    <location>
        <begin position="151"/>
        <end position="381"/>
    </location>
</feature>
<dbReference type="InterPro" id="IPR001932">
    <property type="entry name" value="PPM-type_phosphatase-like_dom"/>
</dbReference>
<dbReference type="Pfam" id="PF13672">
    <property type="entry name" value="PP2C_2"/>
    <property type="match status" value="1"/>
</dbReference>
<dbReference type="SUPFAM" id="SSF81606">
    <property type="entry name" value="PP2C-like"/>
    <property type="match status" value="1"/>
</dbReference>
<evidence type="ECO:0000259" key="1">
    <source>
        <dbReference type="Pfam" id="PF13672"/>
    </source>
</evidence>
<evidence type="ECO:0000313" key="3">
    <source>
        <dbReference type="Proteomes" id="UP000186744"/>
    </source>
</evidence>
<dbReference type="OrthoDB" id="963478at2"/>
<dbReference type="EMBL" id="FTOL01000002">
    <property type="protein sequence ID" value="SIS79382.1"/>
    <property type="molecule type" value="Genomic_DNA"/>
</dbReference>
<protein>
    <submittedName>
        <fullName evidence="2">Protein phosphatase 2C</fullName>
    </submittedName>
</protein>
<dbReference type="Gene3D" id="3.60.40.10">
    <property type="entry name" value="PPM-type phosphatase domain"/>
    <property type="match status" value="1"/>
</dbReference>
<sequence>MKIPLFYFGGDKDPKRKSIIHQEKEDFKDAHWVLKNGIFKKFYEFSFEMEEFPNIRIKNIKNLEETGLVFENSRIFGIPITNTVHDLDIEFFHTEDQDNIDIKKVQLFINTDPKDLWKNIPTDKNTDFYKDDEASFYGTFSDKKIVVASKRGRAHAHEGKFREDDFAVNTLPGNWNIVSVSDGAGSAVMARAASELVTASINDFFSSEEILYEIEKNIHLIYSKKHSTQEQNEAHQNIIRCLYEGVLQVHHVLEKTALENNLSINDFHATLIFSLVKKFSFGYVILSFGVGDCPINIINTDFSEVKLLNSMDVGEFSGGTRFITMKEVFNEQIVSRFTMTCVEDFSYLVLMTDGIYDPKFLTENKLEDIESWNTFFRDLNGDNEDQTQVNFMNDIGIDQQLLQWTDFWSRGNHDDRTLAIIY</sequence>
<organism evidence="2 3">
    <name type="scientific">Chryseobacterium ureilyticum</name>
    <dbReference type="NCBI Taxonomy" id="373668"/>
    <lineage>
        <taxon>Bacteria</taxon>
        <taxon>Pseudomonadati</taxon>
        <taxon>Bacteroidota</taxon>
        <taxon>Flavobacteriia</taxon>
        <taxon>Flavobacteriales</taxon>
        <taxon>Weeksellaceae</taxon>
        <taxon>Chryseobacterium group</taxon>
        <taxon>Chryseobacterium</taxon>
    </lineage>
</organism>
<name>A0A1N7LZZ0_9FLAO</name>
<keyword evidence="3" id="KW-1185">Reference proteome</keyword>
<dbReference type="InterPro" id="IPR036457">
    <property type="entry name" value="PPM-type-like_dom_sf"/>
</dbReference>
<dbReference type="Proteomes" id="UP000186744">
    <property type="component" value="Unassembled WGS sequence"/>
</dbReference>
<accession>A0A1N7LZZ0</accession>
<gene>
    <name evidence="2" type="ORF">SAMN05421786_102140</name>
</gene>
<dbReference type="RefSeq" id="WP_084184372.1">
    <property type="nucleotide sequence ID" value="NZ_FTOL01000002.1"/>
</dbReference>